<dbReference type="RefSeq" id="WP_039003909.1">
    <property type="nucleotide sequence ID" value="NZ_CP014327.1"/>
</dbReference>
<feature type="domain" description="Malonyl-CoA decarboxylase N-terminal" evidence="1">
    <location>
        <begin position="81"/>
        <end position="158"/>
    </location>
</feature>
<dbReference type="PANTHER" id="PTHR28641">
    <property type="match status" value="1"/>
</dbReference>
<reference evidence="2 3" key="1">
    <citation type="submission" date="2016-02" db="EMBL/GenBank/DDBJ databases">
        <title>Complete genome sequence of Halocynthiibacter arcticus PAMC 20958t from arctic marine sediment.</title>
        <authorList>
            <person name="Lee Y.M."/>
            <person name="Baek K."/>
            <person name="Lee H.K."/>
            <person name="Shin S.C."/>
        </authorList>
    </citation>
    <scope>NUCLEOTIDE SEQUENCE [LARGE SCALE GENOMIC DNA]</scope>
    <source>
        <strain evidence="2">PAMC 20958</strain>
    </source>
</reference>
<dbReference type="Gene3D" id="1.20.140.90">
    <property type="entry name" value="Malonyl-CoA decarboxylase, oligemerization domain"/>
    <property type="match status" value="1"/>
</dbReference>
<dbReference type="EMBL" id="CP014327">
    <property type="protein sequence ID" value="AML52023.1"/>
    <property type="molecule type" value="Genomic_DNA"/>
</dbReference>
<dbReference type="PANTHER" id="PTHR28641:SF1">
    <property type="entry name" value="MALONYL-COA DECARBOXYLASE, MITOCHONDRIAL"/>
    <property type="match status" value="1"/>
</dbReference>
<evidence type="ECO:0000313" key="2">
    <source>
        <dbReference type="EMBL" id="AML52023.1"/>
    </source>
</evidence>
<organism evidence="2 3">
    <name type="scientific">Falsihalocynthiibacter arcticus</name>
    <dbReference type="NCBI Taxonomy" id="1579316"/>
    <lineage>
        <taxon>Bacteria</taxon>
        <taxon>Pseudomonadati</taxon>
        <taxon>Pseudomonadota</taxon>
        <taxon>Alphaproteobacteria</taxon>
        <taxon>Rhodobacterales</taxon>
        <taxon>Roseobacteraceae</taxon>
        <taxon>Falsihalocynthiibacter</taxon>
    </lineage>
</organism>
<evidence type="ECO:0000259" key="1">
    <source>
        <dbReference type="Pfam" id="PF17408"/>
    </source>
</evidence>
<sequence>MANTSINDFLGAVALRGISLLKASESNQKPDANTIVELCKRSLSSPGNASGLALSFQFWELYEKLDDPTKEALFIAISAEFSANLEDVATVATQYIETQSPEVLKVLSAVAAPKYAELISRLNQTPASTLKIVHIRADLLRFLRQNPSLKPLDEVFSQVV</sequence>
<accession>A0A126V151</accession>
<dbReference type="GO" id="GO:0006085">
    <property type="term" value="P:acetyl-CoA biosynthetic process"/>
    <property type="evidence" value="ECO:0007669"/>
    <property type="project" value="TreeGrafter"/>
</dbReference>
<dbReference type="AlphaFoldDB" id="A0A126V151"/>
<protein>
    <recommendedName>
        <fullName evidence="1">Malonyl-CoA decarboxylase N-terminal domain-containing protein</fullName>
    </recommendedName>
</protein>
<evidence type="ECO:0000313" key="3">
    <source>
        <dbReference type="Proteomes" id="UP000070371"/>
    </source>
</evidence>
<dbReference type="InterPro" id="IPR038351">
    <property type="entry name" value="MCD_N_sf"/>
</dbReference>
<dbReference type="Proteomes" id="UP000070371">
    <property type="component" value="Chromosome"/>
</dbReference>
<dbReference type="STRING" id="1579316.RC74_12745"/>
<gene>
    <name evidence="2" type="ORF">RC74_12745</name>
</gene>
<keyword evidence="3" id="KW-1185">Reference proteome</keyword>
<name>A0A126V151_9RHOB</name>
<dbReference type="InterPro" id="IPR035372">
    <property type="entry name" value="MCD_N"/>
</dbReference>
<dbReference type="GO" id="GO:2001294">
    <property type="term" value="P:malonyl-CoA catabolic process"/>
    <property type="evidence" value="ECO:0007669"/>
    <property type="project" value="TreeGrafter"/>
</dbReference>
<dbReference type="KEGG" id="hat:RC74_12745"/>
<dbReference type="GO" id="GO:0050080">
    <property type="term" value="F:malonyl-CoA decarboxylase activity"/>
    <property type="evidence" value="ECO:0007669"/>
    <property type="project" value="InterPro"/>
</dbReference>
<dbReference type="GO" id="GO:0006633">
    <property type="term" value="P:fatty acid biosynthetic process"/>
    <property type="evidence" value="ECO:0007669"/>
    <property type="project" value="InterPro"/>
</dbReference>
<dbReference type="InterPro" id="IPR038917">
    <property type="entry name" value="Malonyl_CoA_deC"/>
</dbReference>
<proteinExistence type="predicted"/>
<dbReference type="Pfam" id="PF17408">
    <property type="entry name" value="MCD_N"/>
    <property type="match status" value="1"/>
</dbReference>